<dbReference type="Proteomes" id="UP000269301">
    <property type="component" value="Unassembled WGS sequence"/>
</dbReference>
<accession>A0A494ZUA5</accession>
<protein>
    <recommendedName>
        <fullName evidence="4">Type II secretion system protein</fullName>
    </recommendedName>
</protein>
<feature type="transmembrane region" description="Helical" evidence="1">
    <location>
        <begin position="12"/>
        <end position="30"/>
    </location>
</feature>
<reference evidence="2 3" key="1">
    <citation type="journal article" date="2016" name="Int. J. Syst. Evol. Microbiol.">
        <title>Oceanobacillus halophilus sp. nov., a novel moderately halophilic bacterium from a hypersaline lake.</title>
        <authorList>
            <person name="Amoozegar M.A."/>
            <person name="Bagheri M."/>
            <person name="Makhdoumi A."/>
            <person name="Nikou M.M."/>
            <person name="Fazeli S.A.S."/>
            <person name="Schumann P."/>
            <person name="Sproer C."/>
            <person name="Sanchez-Porro C."/>
            <person name="Ventosa A."/>
        </authorList>
    </citation>
    <scope>NUCLEOTIDE SEQUENCE [LARGE SCALE GENOMIC DNA]</scope>
    <source>
        <strain evidence="2 3">DSM 23996</strain>
    </source>
</reference>
<evidence type="ECO:0000313" key="2">
    <source>
        <dbReference type="EMBL" id="RKQ29885.1"/>
    </source>
</evidence>
<dbReference type="AlphaFoldDB" id="A0A494ZUA5"/>
<comment type="caution">
    <text evidence="2">The sequence shown here is derived from an EMBL/GenBank/DDBJ whole genome shotgun (WGS) entry which is preliminary data.</text>
</comment>
<evidence type="ECO:0000256" key="1">
    <source>
        <dbReference type="SAM" id="Phobius"/>
    </source>
</evidence>
<keyword evidence="1" id="KW-1133">Transmembrane helix</keyword>
<keyword evidence="1" id="KW-0472">Membrane</keyword>
<proteinExistence type="predicted"/>
<evidence type="ECO:0000313" key="3">
    <source>
        <dbReference type="Proteomes" id="UP000269301"/>
    </source>
</evidence>
<evidence type="ECO:0008006" key="4">
    <source>
        <dbReference type="Google" id="ProtNLM"/>
    </source>
</evidence>
<name>A0A494ZUA5_9BACI</name>
<keyword evidence="3" id="KW-1185">Reference proteome</keyword>
<gene>
    <name evidence="2" type="ORF">D8M06_16845</name>
</gene>
<sequence>MIKLKDEKGAALVLTILIITLLMVTILGLFKQVTNTTKQITTMEKDIVSQHIAEMGVDYYHAYTESFLPNTISDISKITLPDIDIQEKVILDSQKNFVFWIESHELDPESSEENIIINFTSIGEAYGKTTTIDSSVTINIAESGE</sequence>
<keyword evidence="1" id="KW-0812">Transmembrane</keyword>
<dbReference type="EMBL" id="RBZP01000021">
    <property type="protein sequence ID" value="RKQ29885.1"/>
    <property type="molecule type" value="Genomic_DNA"/>
</dbReference>
<organism evidence="2 3">
    <name type="scientific">Oceanobacillus halophilus</name>
    <dbReference type="NCBI Taxonomy" id="930130"/>
    <lineage>
        <taxon>Bacteria</taxon>
        <taxon>Bacillati</taxon>
        <taxon>Bacillota</taxon>
        <taxon>Bacilli</taxon>
        <taxon>Bacillales</taxon>
        <taxon>Bacillaceae</taxon>
        <taxon>Oceanobacillus</taxon>
    </lineage>
</organism>